<dbReference type="OrthoDB" id="9808126at2"/>
<dbReference type="PANTHER" id="PTHR30027:SF3">
    <property type="entry name" value="16S RRNA (URACIL(1498)-N(3))-METHYLTRANSFERASE"/>
    <property type="match status" value="1"/>
</dbReference>
<keyword evidence="6 12" id="KW-0698">rRNA processing</keyword>
<evidence type="ECO:0000313" key="16">
    <source>
        <dbReference type="Proteomes" id="UP000298488"/>
    </source>
</evidence>
<dbReference type="InterPro" id="IPR046887">
    <property type="entry name" value="RsmE_PUA-like"/>
</dbReference>
<accession>A0A4V3I9E1</accession>
<comment type="caution">
    <text evidence="15">The sequence shown here is derived from an EMBL/GenBank/DDBJ whole genome shotgun (WGS) entry which is preliminary data.</text>
</comment>
<dbReference type="InterPro" id="IPR029028">
    <property type="entry name" value="Alpha/beta_knot_MTases"/>
</dbReference>
<dbReference type="GO" id="GO:0070042">
    <property type="term" value="F:rRNA (uridine-N3-)-methyltransferase activity"/>
    <property type="evidence" value="ECO:0007669"/>
    <property type="project" value="TreeGrafter"/>
</dbReference>
<dbReference type="EC" id="2.1.1.193" evidence="3 12"/>
<comment type="function">
    <text evidence="10 12">Specifically methylates the N3 position of the uracil ring of uridine 1498 (m3U1498) in 16S rRNA. Acts on the fully assembled 30S ribosomal subunit.</text>
</comment>
<dbReference type="NCBIfam" id="NF008693">
    <property type="entry name" value="PRK11713.2-3"/>
    <property type="match status" value="1"/>
</dbReference>
<evidence type="ECO:0000259" key="13">
    <source>
        <dbReference type="Pfam" id="PF04452"/>
    </source>
</evidence>
<feature type="domain" description="Ribosomal RNA small subunit methyltransferase E PUA-like" evidence="14">
    <location>
        <begin position="23"/>
        <end position="67"/>
    </location>
</feature>
<dbReference type="PIRSF" id="PIRSF015601">
    <property type="entry name" value="MTase_slr0722"/>
    <property type="match status" value="1"/>
</dbReference>
<dbReference type="Gene3D" id="3.40.1280.10">
    <property type="match status" value="1"/>
</dbReference>
<dbReference type="AlphaFoldDB" id="A0A4V3I9E1"/>
<evidence type="ECO:0000256" key="7">
    <source>
        <dbReference type="ARBA" id="ARBA00022603"/>
    </source>
</evidence>
<dbReference type="Pfam" id="PF04452">
    <property type="entry name" value="Methyltrans_RNA"/>
    <property type="match status" value="1"/>
</dbReference>
<evidence type="ECO:0000259" key="14">
    <source>
        <dbReference type="Pfam" id="PF20260"/>
    </source>
</evidence>
<evidence type="ECO:0000256" key="3">
    <source>
        <dbReference type="ARBA" id="ARBA00012328"/>
    </source>
</evidence>
<evidence type="ECO:0000256" key="9">
    <source>
        <dbReference type="ARBA" id="ARBA00022691"/>
    </source>
</evidence>
<dbReference type="EMBL" id="SOFI01000003">
    <property type="protein sequence ID" value="TFB79108.1"/>
    <property type="molecule type" value="Genomic_DNA"/>
</dbReference>
<evidence type="ECO:0000256" key="8">
    <source>
        <dbReference type="ARBA" id="ARBA00022679"/>
    </source>
</evidence>
<evidence type="ECO:0000256" key="5">
    <source>
        <dbReference type="ARBA" id="ARBA00022490"/>
    </source>
</evidence>
<evidence type="ECO:0000256" key="11">
    <source>
        <dbReference type="ARBA" id="ARBA00047944"/>
    </source>
</evidence>
<comment type="catalytic activity">
    <reaction evidence="11 12">
        <text>uridine(1498) in 16S rRNA + S-adenosyl-L-methionine = N(3)-methyluridine(1498) in 16S rRNA + S-adenosyl-L-homocysteine + H(+)</text>
        <dbReference type="Rhea" id="RHEA:42920"/>
        <dbReference type="Rhea" id="RHEA-COMP:10283"/>
        <dbReference type="Rhea" id="RHEA-COMP:10284"/>
        <dbReference type="ChEBI" id="CHEBI:15378"/>
        <dbReference type="ChEBI" id="CHEBI:57856"/>
        <dbReference type="ChEBI" id="CHEBI:59789"/>
        <dbReference type="ChEBI" id="CHEBI:65315"/>
        <dbReference type="ChEBI" id="CHEBI:74502"/>
        <dbReference type="EC" id="2.1.1.193"/>
    </reaction>
</comment>
<evidence type="ECO:0000256" key="6">
    <source>
        <dbReference type="ARBA" id="ARBA00022552"/>
    </source>
</evidence>
<comment type="subcellular location">
    <subcellularLocation>
        <location evidence="1 12">Cytoplasm</location>
    </subcellularLocation>
</comment>
<dbReference type="InterPro" id="IPR015947">
    <property type="entry name" value="PUA-like_sf"/>
</dbReference>
<gene>
    <name evidence="15" type="ORF">E3N84_02970</name>
</gene>
<proteinExistence type="inferred from homology"/>
<dbReference type="GO" id="GO:0070475">
    <property type="term" value="P:rRNA base methylation"/>
    <property type="evidence" value="ECO:0007669"/>
    <property type="project" value="TreeGrafter"/>
</dbReference>
<keyword evidence="5 12" id="KW-0963">Cytoplasm</keyword>
<name>A0A4V3I9E1_9MICO</name>
<protein>
    <recommendedName>
        <fullName evidence="4 12">Ribosomal RNA small subunit methyltransferase E</fullName>
        <ecNumber evidence="3 12">2.1.1.193</ecNumber>
    </recommendedName>
</protein>
<evidence type="ECO:0000256" key="1">
    <source>
        <dbReference type="ARBA" id="ARBA00004496"/>
    </source>
</evidence>
<dbReference type="GO" id="GO:0005737">
    <property type="term" value="C:cytoplasm"/>
    <property type="evidence" value="ECO:0007669"/>
    <property type="project" value="UniProtKB-SubCell"/>
</dbReference>
<dbReference type="RefSeq" id="WP_104094988.1">
    <property type="nucleotide sequence ID" value="NZ_JACHBP010000001.1"/>
</dbReference>
<keyword evidence="16" id="KW-1185">Reference proteome</keyword>
<dbReference type="InterPro" id="IPR029026">
    <property type="entry name" value="tRNA_m1G_MTases_N"/>
</dbReference>
<dbReference type="CDD" id="cd18084">
    <property type="entry name" value="RsmE-like"/>
    <property type="match status" value="1"/>
</dbReference>
<keyword evidence="7 12" id="KW-0489">Methyltransferase</keyword>
<dbReference type="Proteomes" id="UP000298488">
    <property type="component" value="Unassembled WGS sequence"/>
</dbReference>
<keyword evidence="9 12" id="KW-0949">S-adenosyl-L-methionine</keyword>
<dbReference type="NCBIfam" id="TIGR00046">
    <property type="entry name" value="RsmE family RNA methyltransferase"/>
    <property type="match status" value="1"/>
</dbReference>
<evidence type="ECO:0000256" key="2">
    <source>
        <dbReference type="ARBA" id="ARBA00005528"/>
    </source>
</evidence>
<reference evidence="15 16" key="1">
    <citation type="submission" date="2019-03" db="EMBL/GenBank/DDBJ databases">
        <title>Genomics of glacier-inhabiting Cryobacterium strains.</title>
        <authorList>
            <person name="Liu Q."/>
            <person name="Xin Y.-H."/>
        </authorList>
    </citation>
    <scope>NUCLEOTIDE SEQUENCE [LARGE SCALE GENOMIC DNA]</scope>
    <source>
        <strain evidence="15 16">CGMCC 1.10440</strain>
    </source>
</reference>
<comment type="similarity">
    <text evidence="2 12">Belongs to the RNA methyltransferase RsmE family.</text>
</comment>
<sequence length="242" mass="25212">MAHFYLSDAVTDCSVGETVAVAGAEARHAVAVGRLRVGETLSVGDGRGTVAAGVVSDIGADRFSLEVQAVRFTEEPSPALWLAQALAKNDRDELAIQAATELGVDGVVPWAAGRSIVKWEGAKIRKHEERWATILREAGKQSMRSRIPFLRPLASSADIAKLGAQFHLVVLDPTGHMPLSGLVPDDRDILLVVGPEGGIAPAELSRFAAAGGTTARLGASILRASTAGPAAIAVLNGALGRW</sequence>
<feature type="domain" description="Ribosomal RNA small subunit methyltransferase E methyltransferase" evidence="13">
    <location>
        <begin position="76"/>
        <end position="235"/>
    </location>
</feature>
<dbReference type="InterPro" id="IPR046886">
    <property type="entry name" value="RsmE_MTase_dom"/>
</dbReference>
<organism evidence="15 16">
    <name type="scientific">Terrimesophilobacter mesophilus</name>
    <dbReference type="NCBI Taxonomy" id="433647"/>
    <lineage>
        <taxon>Bacteria</taxon>
        <taxon>Bacillati</taxon>
        <taxon>Actinomycetota</taxon>
        <taxon>Actinomycetes</taxon>
        <taxon>Micrococcales</taxon>
        <taxon>Microbacteriaceae</taxon>
        <taxon>Terrimesophilobacter</taxon>
    </lineage>
</organism>
<dbReference type="Gene3D" id="2.40.240.20">
    <property type="entry name" value="Hypothetical PUA domain-like, domain 1"/>
    <property type="match status" value="1"/>
</dbReference>
<evidence type="ECO:0000313" key="15">
    <source>
        <dbReference type="EMBL" id="TFB79108.1"/>
    </source>
</evidence>
<dbReference type="Pfam" id="PF20260">
    <property type="entry name" value="PUA_4"/>
    <property type="match status" value="1"/>
</dbReference>
<dbReference type="SUPFAM" id="SSF75217">
    <property type="entry name" value="alpha/beta knot"/>
    <property type="match status" value="1"/>
</dbReference>
<keyword evidence="8 12" id="KW-0808">Transferase</keyword>
<evidence type="ECO:0000256" key="4">
    <source>
        <dbReference type="ARBA" id="ARBA00013673"/>
    </source>
</evidence>
<dbReference type="SUPFAM" id="SSF88697">
    <property type="entry name" value="PUA domain-like"/>
    <property type="match status" value="1"/>
</dbReference>
<dbReference type="PANTHER" id="PTHR30027">
    <property type="entry name" value="RIBOSOMAL RNA SMALL SUBUNIT METHYLTRANSFERASE E"/>
    <property type="match status" value="1"/>
</dbReference>
<evidence type="ECO:0000256" key="12">
    <source>
        <dbReference type="PIRNR" id="PIRNR015601"/>
    </source>
</evidence>
<dbReference type="InterPro" id="IPR006700">
    <property type="entry name" value="RsmE"/>
</dbReference>
<evidence type="ECO:0000256" key="10">
    <source>
        <dbReference type="ARBA" id="ARBA00025699"/>
    </source>
</evidence>